<evidence type="ECO:0000256" key="1">
    <source>
        <dbReference type="SAM" id="MobiDB-lite"/>
    </source>
</evidence>
<reference evidence="3" key="1">
    <citation type="submission" date="2016-05" db="EMBL/GenBank/DDBJ databases">
        <title>Comparative genomics of biotechnologically important yeasts.</title>
        <authorList>
            <consortium name="DOE Joint Genome Institute"/>
            <person name="Riley R."/>
            <person name="Haridas S."/>
            <person name="Wolfe K.H."/>
            <person name="Lopes M.R."/>
            <person name="Hittinger C.T."/>
            <person name="Goker M."/>
            <person name="Salamov A."/>
            <person name="Wisecaver J."/>
            <person name="Long T.M."/>
            <person name="Aerts A.L."/>
            <person name="Barry K."/>
            <person name="Choi C."/>
            <person name="Clum A."/>
            <person name="Coughlan A.Y."/>
            <person name="Deshpande S."/>
            <person name="Douglass A.P."/>
            <person name="Hanson S.J."/>
            <person name="Klenk H.-P."/>
            <person name="Labutti K."/>
            <person name="Lapidus A."/>
            <person name="Lindquist E."/>
            <person name="Lipzen A."/>
            <person name="Meier-Kolthoff J.P."/>
            <person name="Ohm R.A."/>
            <person name="Otillar R.P."/>
            <person name="Pangilinan J."/>
            <person name="Peng Y."/>
            <person name="Rokas A."/>
            <person name="Rosa C.A."/>
            <person name="Scheuner C."/>
            <person name="Sibirny A.A."/>
            <person name="Slot J.C."/>
            <person name="Stielow J.B."/>
            <person name="Sun H."/>
            <person name="Kurtzman C.P."/>
            <person name="Blackwell M."/>
            <person name="Grigoriev I.V."/>
            <person name="Jeffries T.W."/>
        </authorList>
    </citation>
    <scope>NUCLEOTIDE SEQUENCE [LARGE SCALE GENOMIC DNA]</scope>
    <source>
        <strain evidence="3">NRRL Y-12698</strain>
    </source>
</reference>
<evidence type="ECO:0000313" key="2">
    <source>
        <dbReference type="EMBL" id="ODQ81925.1"/>
    </source>
</evidence>
<dbReference type="InterPro" id="IPR019487">
    <property type="entry name" value="RAM_signalling_pathway_SOG2"/>
</dbReference>
<name>A0A1E3QW86_9ASCO</name>
<feature type="region of interest" description="Disordered" evidence="1">
    <location>
        <begin position="1"/>
        <end position="76"/>
    </location>
</feature>
<dbReference type="Pfam" id="PF10428">
    <property type="entry name" value="SOG2"/>
    <property type="match status" value="2"/>
</dbReference>
<dbReference type="EMBL" id="KV454427">
    <property type="protein sequence ID" value="ODQ81925.1"/>
    <property type="molecule type" value="Genomic_DNA"/>
</dbReference>
<gene>
    <name evidence="2" type="ORF">BABINDRAFT_160149</name>
</gene>
<sequence>METHESFMLHPPSQPPPLLPAAGAESRPDTSSRAAKRMGYIRPKPEAEYLLSESEASSEQKFVQSESRAKYQHTEPKAKYDTAVPMRSEQAPLMASDTMPIQMLRSDSMPIPAMSIPSMPTPSPVSVRSDSTAKSAKPLPKAPESVTPVKPTFYINPAPKSAAAAAATLGAAAAAVTPTPGATAARRSRSNTFHTQLDSILDTSNNNVDVEHKSGAYFRRLLILPETTPAATQFRLVDVSRKILFAFLELHSSLRRFTGFCVDKKLTMRMVAMLYLTKTEVDHLVECLESLEDGRVDSAVTDRILRATVSAIQAFRSVIGVLQTGLAAFVEATDACFIRMFILTVYGSYAEICNAYRLLNPAAGGGATGQARVVPAPATTSDADTRLYESLAHATASAQTVFTQLTESIGKSAIASATAPDAHQINSVAAAKIRELTNASVTAISITKKVSTRLETIRETSGPEKRRVWEDINLFLKAVINILATSRSAFHDLPVLNDIRPSMAALTKATKDVTLALEVSSYKSGATNPPPLLTVPSVVNMFSPNTSIGPSTPTTPMIAALGPAALAVLPAQSPGVYPNPFEGLKINSSQ</sequence>
<dbReference type="AlphaFoldDB" id="A0A1E3QW86"/>
<dbReference type="Proteomes" id="UP000094336">
    <property type="component" value="Unassembled WGS sequence"/>
</dbReference>
<organism evidence="2 3">
    <name type="scientific">Babjeviella inositovora NRRL Y-12698</name>
    <dbReference type="NCBI Taxonomy" id="984486"/>
    <lineage>
        <taxon>Eukaryota</taxon>
        <taxon>Fungi</taxon>
        <taxon>Dikarya</taxon>
        <taxon>Ascomycota</taxon>
        <taxon>Saccharomycotina</taxon>
        <taxon>Pichiomycetes</taxon>
        <taxon>Serinales incertae sedis</taxon>
        <taxon>Babjeviella</taxon>
    </lineage>
</organism>
<feature type="compositionally biased region" description="Low complexity" evidence="1">
    <location>
        <begin position="48"/>
        <end position="59"/>
    </location>
</feature>
<dbReference type="GeneID" id="30145938"/>
<evidence type="ECO:0000313" key="3">
    <source>
        <dbReference type="Proteomes" id="UP000094336"/>
    </source>
</evidence>
<accession>A0A1E3QW86</accession>
<feature type="compositionally biased region" description="Basic and acidic residues" evidence="1">
    <location>
        <begin position="67"/>
        <end position="76"/>
    </location>
</feature>
<keyword evidence="3" id="KW-1185">Reference proteome</keyword>
<protein>
    <submittedName>
        <fullName evidence="2">Uncharacterized protein</fullName>
    </submittedName>
</protein>
<proteinExistence type="predicted"/>
<feature type="region of interest" description="Disordered" evidence="1">
    <location>
        <begin position="119"/>
        <end position="145"/>
    </location>
</feature>
<dbReference type="OrthoDB" id="1394818at2759"/>
<dbReference type="RefSeq" id="XP_018987253.1">
    <property type="nucleotide sequence ID" value="XM_019128085.1"/>
</dbReference>
<dbReference type="STRING" id="984486.A0A1E3QW86"/>